<dbReference type="SMART" id="SM00388">
    <property type="entry name" value="HisKA"/>
    <property type="match status" value="1"/>
</dbReference>
<feature type="modified residue" description="4-aspartylphosphate" evidence="12">
    <location>
        <position position="452"/>
    </location>
</feature>
<dbReference type="NCBIfam" id="TIGR00229">
    <property type="entry name" value="sensory_box"/>
    <property type="match status" value="1"/>
</dbReference>
<evidence type="ECO:0000256" key="8">
    <source>
        <dbReference type="ARBA" id="ARBA00022840"/>
    </source>
</evidence>
<feature type="domain" description="PAS" evidence="15">
    <location>
        <begin position="13"/>
        <end position="65"/>
    </location>
</feature>
<keyword evidence="10" id="KW-0902">Two-component regulatory system</keyword>
<sequence>MSQNSHSKYMNYSYESAEELYEEAPCGYVSFSSNGTIYNLNKTLLDWLGYQKEELVEKKKFQDLFKIGGKIFFETHFFPLIRIQGFVNEINFDVVKKDKTSIPTLINVKEIKGSSTESNRYRATIFDITDRKKYEKELLNAKLKAESASKAKAEFLATMSHEIRTPLNAIHGIANLIAKTPLNEQQREYSDILKLSSENLLGLINNLLDLSKIESKEVSLEKKSFSLRTLTDALMHTFEVKCREKGVELRSHIDDEIPEFISGDPIKLNQILINLIGNAIKFTSKGFISLEILLKEKMDTNALLEFKVRDTGIGIPEEKIPRIFQEFSQASYDISLEYGGTGLGLTICQKLLKLHDSSMEVNSEPGKGSEFSFEIEYDIYNEYNPTASKLFEEVEDKLFDAARVLVVEDNPINVFVISEYLKEWKLNYDTADNGQKAINAVKENEYDIILMDIHMPVMNGFEAASSIRSLHLNKQPIILALSATSKEHIQEKLSHSGIDDYISKPFGPEDLFKVLTHYLKSYDNPKPKFKENLEIKTHETKKQKNDSSENLKREPSFNLERLVKMANNRSEFLEKFIHNTSISFEDYLKDFEIACLERSHEKTGELIHKITMSVYYIQANRLNSSLSDFRESVKSGEFTSCELQTKSDEIKKEFQTIIRGLRATDAESLLKNF</sequence>
<keyword evidence="9" id="KW-1133">Transmembrane helix</keyword>
<evidence type="ECO:0000256" key="12">
    <source>
        <dbReference type="PROSITE-ProRule" id="PRU00169"/>
    </source>
</evidence>
<dbReference type="GO" id="GO:0005524">
    <property type="term" value="F:ATP binding"/>
    <property type="evidence" value="ECO:0007669"/>
    <property type="project" value="UniProtKB-KW"/>
</dbReference>
<dbReference type="InterPro" id="IPR001789">
    <property type="entry name" value="Sig_transdc_resp-reg_receiver"/>
</dbReference>
<evidence type="ECO:0000259" key="15">
    <source>
        <dbReference type="PROSITE" id="PS50112"/>
    </source>
</evidence>
<dbReference type="SUPFAM" id="SSF55785">
    <property type="entry name" value="PYP-like sensor domain (PAS domain)"/>
    <property type="match status" value="1"/>
</dbReference>
<dbReference type="Pfam" id="PF13426">
    <property type="entry name" value="PAS_9"/>
    <property type="match status" value="1"/>
</dbReference>
<dbReference type="CDD" id="cd00082">
    <property type="entry name" value="HisKA"/>
    <property type="match status" value="1"/>
</dbReference>
<evidence type="ECO:0000256" key="5">
    <source>
        <dbReference type="ARBA" id="ARBA00022553"/>
    </source>
</evidence>
<dbReference type="Pfam" id="PF00512">
    <property type="entry name" value="HisKA"/>
    <property type="match status" value="1"/>
</dbReference>
<dbReference type="InterPro" id="IPR004358">
    <property type="entry name" value="Sig_transdc_His_kin-like_C"/>
</dbReference>
<dbReference type="PRINTS" id="PR00344">
    <property type="entry name" value="BCTRLSENSOR"/>
</dbReference>
<feature type="domain" description="PAC" evidence="16">
    <location>
        <begin position="88"/>
        <end position="140"/>
    </location>
</feature>
<reference evidence="17 18" key="1">
    <citation type="submission" date="2016-11" db="EMBL/GenBank/DDBJ databases">
        <title>Gramella sp. LPB0144 isolated from marine environment.</title>
        <authorList>
            <person name="Kim E."/>
            <person name="Yi H."/>
        </authorList>
    </citation>
    <scope>NUCLEOTIDE SEQUENCE [LARGE SCALE GENOMIC DNA]</scope>
    <source>
        <strain evidence="17 18">LPB0144</strain>
    </source>
</reference>
<dbReference type="Pfam" id="PF00072">
    <property type="entry name" value="Response_reg"/>
    <property type="match status" value="1"/>
</dbReference>
<evidence type="ECO:0000259" key="13">
    <source>
        <dbReference type="PROSITE" id="PS50109"/>
    </source>
</evidence>
<dbReference type="RefSeq" id="WP_072552152.1">
    <property type="nucleotide sequence ID" value="NZ_CP018153.1"/>
</dbReference>
<dbReference type="EC" id="2.7.13.3" evidence="3"/>
<dbReference type="CDD" id="cd16922">
    <property type="entry name" value="HATPase_EvgS-ArcB-TorS-like"/>
    <property type="match status" value="1"/>
</dbReference>
<dbReference type="Pfam" id="PF02518">
    <property type="entry name" value="HATPase_c"/>
    <property type="match status" value="1"/>
</dbReference>
<dbReference type="EMBL" id="CP018153">
    <property type="protein sequence ID" value="APG59497.1"/>
    <property type="molecule type" value="Genomic_DNA"/>
</dbReference>
<dbReference type="AlphaFoldDB" id="A0A1L3J2Z8"/>
<evidence type="ECO:0000256" key="9">
    <source>
        <dbReference type="ARBA" id="ARBA00022989"/>
    </source>
</evidence>
<dbReference type="PANTHER" id="PTHR45339">
    <property type="entry name" value="HYBRID SIGNAL TRANSDUCTION HISTIDINE KINASE J"/>
    <property type="match status" value="1"/>
</dbReference>
<dbReference type="SMART" id="SM00387">
    <property type="entry name" value="HATPase_c"/>
    <property type="match status" value="1"/>
</dbReference>
<evidence type="ECO:0000256" key="1">
    <source>
        <dbReference type="ARBA" id="ARBA00000085"/>
    </source>
</evidence>
<dbReference type="CDD" id="cd17546">
    <property type="entry name" value="REC_hyHK_CKI1_RcsC-like"/>
    <property type="match status" value="1"/>
</dbReference>
<keyword evidence="6" id="KW-0812">Transmembrane</keyword>
<proteinExistence type="predicted"/>
<evidence type="ECO:0000256" key="3">
    <source>
        <dbReference type="ARBA" id="ARBA00012438"/>
    </source>
</evidence>
<dbReference type="PROSITE" id="PS50110">
    <property type="entry name" value="RESPONSE_REGULATORY"/>
    <property type="match status" value="1"/>
</dbReference>
<evidence type="ECO:0000256" key="6">
    <source>
        <dbReference type="ARBA" id="ARBA00022692"/>
    </source>
</evidence>
<protein>
    <recommendedName>
        <fullName evidence="3">histidine kinase</fullName>
        <ecNumber evidence="3">2.7.13.3</ecNumber>
    </recommendedName>
</protein>
<evidence type="ECO:0000256" key="10">
    <source>
        <dbReference type="ARBA" id="ARBA00023012"/>
    </source>
</evidence>
<dbReference type="PROSITE" id="PS50109">
    <property type="entry name" value="HIS_KIN"/>
    <property type="match status" value="1"/>
</dbReference>
<dbReference type="Gene3D" id="3.30.565.10">
    <property type="entry name" value="Histidine kinase-like ATPase, C-terminal domain"/>
    <property type="match status" value="1"/>
</dbReference>
<gene>
    <name evidence="17" type="ORF">LPB144_03315</name>
</gene>
<evidence type="ECO:0000313" key="18">
    <source>
        <dbReference type="Proteomes" id="UP000182510"/>
    </source>
</evidence>
<dbReference type="InterPro" id="IPR036097">
    <property type="entry name" value="HisK_dim/P_sf"/>
</dbReference>
<dbReference type="InterPro" id="IPR003661">
    <property type="entry name" value="HisK_dim/P_dom"/>
</dbReference>
<evidence type="ECO:0000259" key="14">
    <source>
        <dbReference type="PROSITE" id="PS50110"/>
    </source>
</evidence>
<dbReference type="FunFam" id="3.30.565.10:FF:000010">
    <property type="entry name" value="Sensor histidine kinase RcsC"/>
    <property type="match status" value="1"/>
</dbReference>
<dbReference type="Gene3D" id="1.10.287.130">
    <property type="match status" value="1"/>
</dbReference>
<name>A0A1L3J2Z8_9FLAO</name>
<evidence type="ECO:0000259" key="16">
    <source>
        <dbReference type="PROSITE" id="PS50113"/>
    </source>
</evidence>
<dbReference type="PROSITE" id="PS50113">
    <property type="entry name" value="PAC"/>
    <property type="match status" value="1"/>
</dbReference>
<dbReference type="InterPro" id="IPR005467">
    <property type="entry name" value="His_kinase_dom"/>
</dbReference>
<evidence type="ECO:0000256" key="2">
    <source>
        <dbReference type="ARBA" id="ARBA00004651"/>
    </source>
</evidence>
<evidence type="ECO:0000313" key="17">
    <source>
        <dbReference type="EMBL" id="APG59497.1"/>
    </source>
</evidence>
<dbReference type="Gene3D" id="3.40.50.2300">
    <property type="match status" value="1"/>
</dbReference>
<dbReference type="GO" id="GO:0005886">
    <property type="term" value="C:plasma membrane"/>
    <property type="evidence" value="ECO:0007669"/>
    <property type="project" value="UniProtKB-SubCell"/>
</dbReference>
<dbReference type="InterPro" id="IPR011006">
    <property type="entry name" value="CheY-like_superfamily"/>
</dbReference>
<organism evidence="17 18">
    <name type="scientific">Christiangramia salexigens</name>
    <dbReference type="NCBI Taxonomy" id="1913577"/>
    <lineage>
        <taxon>Bacteria</taxon>
        <taxon>Pseudomonadati</taxon>
        <taxon>Bacteroidota</taxon>
        <taxon>Flavobacteriia</taxon>
        <taxon>Flavobacteriales</taxon>
        <taxon>Flavobacteriaceae</taxon>
        <taxon>Christiangramia</taxon>
    </lineage>
</organism>
<comment type="subcellular location">
    <subcellularLocation>
        <location evidence="2">Cell membrane</location>
        <topology evidence="2">Multi-pass membrane protein</topology>
    </subcellularLocation>
</comment>
<dbReference type="Proteomes" id="UP000182510">
    <property type="component" value="Chromosome"/>
</dbReference>
<feature type="domain" description="Response regulatory" evidence="14">
    <location>
        <begin position="403"/>
        <end position="519"/>
    </location>
</feature>
<dbReference type="InterPro" id="IPR035965">
    <property type="entry name" value="PAS-like_dom_sf"/>
</dbReference>
<dbReference type="Gene3D" id="3.30.450.20">
    <property type="entry name" value="PAS domain"/>
    <property type="match status" value="1"/>
</dbReference>
<evidence type="ECO:0000256" key="4">
    <source>
        <dbReference type="ARBA" id="ARBA00022475"/>
    </source>
</evidence>
<dbReference type="SUPFAM" id="SSF52172">
    <property type="entry name" value="CheY-like"/>
    <property type="match status" value="1"/>
</dbReference>
<dbReference type="GO" id="GO:0000155">
    <property type="term" value="F:phosphorelay sensor kinase activity"/>
    <property type="evidence" value="ECO:0007669"/>
    <property type="project" value="InterPro"/>
</dbReference>
<dbReference type="PROSITE" id="PS50112">
    <property type="entry name" value="PAS"/>
    <property type="match status" value="1"/>
</dbReference>
<dbReference type="SUPFAM" id="SSF47384">
    <property type="entry name" value="Homodimeric domain of signal transducing histidine kinase"/>
    <property type="match status" value="1"/>
</dbReference>
<dbReference type="SMART" id="SM00448">
    <property type="entry name" value="REC"/>
    <property type="match status" value="1"/>
</dbReference>
<dbReference type="STRING" id="1913577.LPB144_03315"/>
<keyword evidence="5 12" id="KW-0597">Phosphoprotein</keyword>
<dbReference type="InterPro" id="IPR003594">
    <property type="entry name" value="HATPase_dom"/>
</dbReference>
<dbReference type="CDD" id="cd00130">
    <property type="entry name" value="PAS"/>
    <property type="match status" value="1"/>
</dbReference>
<dbReference type="InterPro" id="IPR000014">
    <property type="entry name" value="PAS"/>
</dbReference>
<dbReference type="SUPFAM" id="SSF55874">
    <property type="entry name" value="ATPase domain of HSP90 chaperone/DNA topoisomerase II/histidine kinase"/>
    <property type="match status" value="1"/>
</dbReference>
<comment type="catalytic activity">
    <reaction evidence="1">
        <text>ATP + protein L-histidine = ADP + protein N-phospho-L-histidine.</text>
        <dbReference type="EC" id="2.7.13.3"/>
    </reaction>
</comment>
<dbReference type="PANTHER" id="PTHR45339:SF1">
    <property type="entry name" value="HYBRID SIGNAL TRANSDUCTION HISTIDINE KINASE J"/>
    <property type="match status" value="1"/>
</dbReference>
<feature type="domain" description="Histidine kinase" evidence="13">
    <location>
        <begin position="158"/>
        <end position="379"/>
    </location>
</feature>
<evidence type="ECO:0000256" key="7">
    <source>
        <dbReference type="ARBA" id="ARBA00022741"/>
    </source>
</evidence>
<keyword evidence="18" id="KW-1185">Reference proteome</keyword>
<keyword evidence="7" id="KW-0547">Nucleotide-binding</keyword>
<keyword evidence="8" id="KW-0067">ATP-binding</keyword>
<keyword evidence="11" id="KW-0472">Membrane</keyword>
<dbReference type="InterPro" id="IPR036890">
    <property type="entry name" value="HATPase_C_sf"/>
</dbReference>
<dbReference type="InterPro" id="IPR000700">
    <property type="entry name" value="PAS-assoc_C"/>
</dbReference>
<keyword evidence="4" id="KW-1003">Cell membrane</keyword>
<dbReference type="InterPro" id="IPR036641">
    <property type="entry name" value="HPT_dom_sf"/>
</dbReference>
<evidence type="ECO:0000256" key="11">
    <source>
        <dbReference type="ARBA" id="ARBA00023136"/>
    </source>
</evidence>
<dbReference type="SUPFAM" id="SSF47226">
    <property type="entry name" value="Histidine-containing phosphotransfer domain, HPT domain"/>
    <property type="match status" value="1"/>
</dbReference>
<dbReference type="OrthoDB" id="9811889at2"/>
<accession>A0A1L3J2Z8</accession>
<dbReference type="KEGG" id="grl:LPB144_03315"/>